<name>A0ABZ0RK55_9BACT</name>
<dbReference type="Gene3D" id="3.40.1350.10">
    <property type="match status" value="1"/>
</dbReference>
<proteinExistence type="predicted"/>
<gene>
    <name evidence="1" type="ORF">SH580_02545</name>
</gene>
<dbReference type="InterPro" id="IPR011856">
    <property type="entry name" value="tRNA_endonuc-like_dom_sf"/>
</dbReference>
<keyword evidence="2" id="KW-1185">Reference proteome</keyword>
<organism evidence="1 2">
    <name type="scientific">Coraliomargarita algicola</name>
    <dbReference type="NCBI Taxonomy" id="3092156"/>
    <lineage>
        <taxon>Bacteria</taxon>
        <taxon>Pseudomonadati</taxon>
        <taxon>Verrucomicrobiota</taxon>
        <taxon>Opitutia</taxon>
        <taxon>Puniceicoccales</taxon>
        <taxon>Coraliomargaritaceae</taxon>
        <taxon>Coraliomargarita</taxon>
    </lineage>
</organism>
<dbReference type="RefSeq" id="WP_319833440.1">
    <property type="nucleotide sequence ID" value="NZ_CP138858.1"/>
</dbReference>
<reference evidence="1 2" key="1">
    <citation type="submission" date="2023-11" db="EMBL/GenBank/DDBJ databases">
        <title>Coraliomargarita sp. nov., isolated from marine algae.</title>
        <authorList>
            <person name="Lee J.K."/>
            <person name="Baek J.H."/>
            <person name="Kim J.M."/>
            <person name="Choi D.G."/>
            <person name="Jeon C.O."/>
        </authorList>
    </citation>
    <scope>NUCLEOTIDE SEQUENCE [LARGE SCALE GENOMIC DNA]</scope>
    <source>
        <strain evidence="1 2">J2-16</strain>
    </source>
</reference>
<evidence type="ECO:0000313" key="1">
    <source>
        <dbReference type="EMBL" id="WPJ96581.1"/>
    </source>
</evidence>
<evidence type="ECO:0000313" key="2">
    <source>
        <dbReference type="Proteomes" id="UP001324993"/>
    </source>
</evidence>
<dbReference type="Proteomes" id="UP001324993">
    <property type="component" value="Chromosome"/>
</dbReference>
<accession>A0ABZ0RK55</accession>
<sequence length="162" mass="19064">MDLMLSRVIQPRHEERDHLVVELKRPKQKITSTVLNQVESYAIAVAHDERFHTAKTKWRFIAVSNQFDEHARRKARQRNKPEGLVFDDADLNIEVWAFEWTEIIANARARLQFINQTLNYEADRESSKAYLKKAHSRFIPELTEDDINEQEEVTVVGTESIF</sequence>
<dbReference type="EMBL" id="CP138858">
    <property type="protein sequence ID" value="WPJ96581.1"/>
    <property type="molecule type" value="Genomic_DNA"/>
</dbReference>
<protein>
    <submittedName>
        <fullName evidence="1">Uncharacterized protein</fullName>
    </submittedName>
</protein>